<evidence type="ECO:0000256" key="9">
    <source>
        <dbReference type="ARBA" id="ARBA00048165"/>
    </source>
</evidence>
<comment type="catalytic activity">
    <reaction evidence="9 13">
        <text>cytidine(4) in tRNA(Pro) + S-adenosyl-L-methionine = 2'-O-methylcytidine(4) in tRNA(Pro) + S-adenosyl-L-homocysteine + H(+)</text>
        <dbReference type="Rhea" id="RHEA:32767"/>
        <dbReference type="Rhea" id="RHEA-COMP:10397"/>
        <dbReference type="Rhea" id="RHEA-COMP:10398"/>
        <dbReference type="ChEBI" id="CHEBI:15378"/>
        <dbReference type="ChEBI" id="CHEBI:57856"/>
        <dbReference type="ChEBI" id="CHEBI:59789"/>
        <dbReference type="ChEBI" id="CHEBI:74495"/>
        <dbReference type="ChEBI" id="CHEBI:82748"/>
        <dbReference type="EC" id="2.1.1.225"/>
    </reaction>
</comment>
<dbReference type="GO" id="GO:0030488">
    <property type="term" value="P:tRNA methylation"/>
    <property type="evidence" value="ECO:0007669"/>
    <property type="project" value="InterPro"/>
</dbReference>
<sequence>MAASAPTPHGTGFPIEGRCGYYVEKKKRFCRMVVAAGKRFCGEHAGAAEEENTRKRILCPLDPKHTVYEDQLAKHLKKCNSREKPKPSNEPAERKKLEIEEGIIDNVRFTRKQAEISSVMFSFCFVKDFFIQDINAGLKDETEISEQLVPISSLSEEQLENLIKKLRKASEGLNSTLKDQIMSHPALHDALHDPKNGDSATKHLKQQVCLSHSNATENGLFVHLLKAIVFNNCNIEKLKLLGPRRCFVEFGAGKGKLSHWVDIALKDAEEVHFILVEKVTTRFKVDGKHRKKNSVFERLQIDIQHLCLTFNFLCPQSSDLLFYLLQGINLQFCAKRLRDKIPLLSKEKLPVVGIGKHLCGVATDLALRCLVETYAAICEERNEEPLAKRIKNDKTEKEINTLAKEGNEKNVPEKWTPVAGIVIALCCHHRCDWRHYVGKEYFRALGLGAVEFHYFQRMSSWATCGMRKTALEASNISTKRKDKPNDDSEEHDDGRHGTTDDGAESLPGFLTIEEKKKIGHLCKLLIDQGRIKYLQQKGFSPALQYYTDPLVSLENVLLTALPSRSSTPETTA</sequence>
<dbReference type="GO" id="GO:0008270">
    <property type="term" value="F:zinc ion binding"/>
    <property type="evidence" value="ECO:0007669"/>
    <property type="project" value="UniProtKB-KW"/>
</dbReference>
<evidence type="ECO:0000256" key="10">
    <source>
        <dbReference type="ARBA" id="ARBA00048635"/>
    </source>
</evidence>
<dbReference type="Proteomes" id="UP000299084">
    <property type="component" value="Unassembled WGS sequence"/>
</dbReference>
<evidence type="ECO:0000256" key="14">
    <source>
        <dbReference type="SAM" id="MobiDB-lite"/>
    </source>
</evidence>
<accession>A0A5N4DSY4</accession>
<dbReference type="PROSITE" id="PS51800">
    <property type="entry name" value="ZF_CHHC_U11_48K"/>
    <property type="match status" value="1"/>
</dbReference>
<feature type="region of interest" description="Disordered" evidence="14">
    <location>
        <begin position="475"/>
        <end position="506"/>
    </location>
</feature>
<comment type="catalytic activity">
    <reaction evidence="11 13">
        <text>adenosine(4) in tRNA(His) + S-adenosyl-L-methionine = 2'-O-methyladenosine(4) in tRNA(His) + S-adenosyl-L-homocysteine + H(+)</text>
        <dbReference type="Rhea" id="RHEA:43196"/>
        <dbReference type="Rhea" id="RHEA-COMP:10401"/>
        <dbReference type="Rhea" id="RHEA-COMP:10402"/>
        <dbReference type="ChEBI" id="CHEBI:15378"/>
        <dbReference type="ChEBI" id="CHEBI:57856"/>
        <dbReference type="ChEBI" id="CHEBI:59789"/>
        <dbReference type="ChEBI" id="CHEBI:74411"/>
        <dbReference type="ChEBI" id="CHEBI:74477"/>
        <dbReference type="EC" id="2.1.1.225"/>
    </reaction>
</comment>
<keyword evidence="17" id="KW-1185">Reference proteome</keyword>
<evidence type="ECO:0000256" key="5">
    <source>
        <dbReference type="ARBA" id="ARBA00022694"/>
    </source>
</evidence>
<keyword evidence="5 13" id="KW-0819">tRNA processing</keyword>
<evidence type="ECO:0000256" key="7">
    <source>
        <dbReference type="ARBA" id="ARBA00022771"/>
    </source>
</evidence>
<keyword evidence="6 13" id="KW-0479">Metal-binding</keyword>
<dbReference type="InterPro" id="IPR007871">
    <property type="entry name" value="Methyltransferase_TRM13"/>
</dbReference>
<comment type="similarity">
    <text evidence="1 13">Belongs to the methyltransferase TRM13 family.</text>
</comment>
<evidence type="ECO:0000256" key="8">
    <source>
        <dbReference type="ARBA" id="ARBA00022833"/>
    </source>
</evidence>
<dbReference type="InterPro" id="IPR022776">
    <property type="entry name" value="TRM13/UPF0224_CHHC_Znf_dom"/>
</dbReference>
<dbReference type="Pfam" id="PF11722">
    <property type="entry name" value="zf-TRM13_CCCH"/>
    <property type="match status" value="1"/>
</dbReference>
<evidence type="ECO:0000256" key="6">
    <source>
        <dbReference type="ARBA" id="ARBA00022723"/>
    </source>
</evidence>
<evidence type="ECO:0000256" key="13">
    <source>
        <dbReference type="RuleBase" id="RU367103"/>
    </source>
</evidence>
<name>A0A5N4DSY4_CAMDR</name>
<evidence type="ECO:0000256" key="4">
    <source>
        <dbReference type="ARBA" id="ARBA00022691"/>
    </source>
</evidence>
<evidence type="ECO:0000259" key="15">
    <source>
        <dbReference type="PROSITE" id="PS51800"/>
    </source>
</evidence>
<comment type="caution">
    <text evidence="16">The sequence shown here is derived from an EMBL/GenBank/DDBJ whole genome shotgun (WGS) entry which is preliminary data.</text>
</comment>
<keyword evidence="4 13" id="KW-0949">S-adenosyl-L-methionine</keyword>
<comment type="catalytic activity">
    <reaction evidence="10 13">
        <text>cytidine(4) in tRNA(Gly)(GCC) + S-adenosyl-L-methionine = 2'-O-methylcytidine(4) in tRNA(Gly)(GCC) + S-adenosyl-L-homocysteine + H(+)</text>
        <dbReference type="Rhea" id="RHEA:43192"/>
        <dbReference type="Rhea" id="RHEA-COMP:10399"/>
        <dbReference type="Rhea" id="RHEA-COMP:10400"/>
        <dbReference type="ChEBI" id="CHEBI:15378"/>
        <dbReference type="ChEBI" id="CHEBI:57856"/>
        <dbReference type="ChEBI" id="CHEBI:59789"/>
        <dbReference type="ChEBI" id="CHEBI:74495"/>
        <dbReference type="ChEBI" id="CHEBI:82748"/>
        <dbReference type="EC" id="2.1.1.225"/>
    </reaction>
</comment>
<reference evidence="16 17" key="1">
    <citation type="journal article" date="2019" name="Mol. Ecol. Resour.">
        <title>Improving Illumina assemblies with Hi-C and long reads: an example with the North African dromedary.</title>
        <authorList>
            <person name="Elbers J.P."/>
            <person name="Rogers M.F."/>
            <person name="Perelman P.L."/>
            <person name="Proskuryakova A.A."/>
            <person name="Serdyukova N.A."/>
            <person name="Johnson W.E."/>
            <person name="Horin P."/>
            <person name="Corander J."/>
            <person name="Murphy D."/>
            <person name="Burger P.A."/>
        </authorList>
    </citation>
    <scope>NUCLEOTIDE SEQUENCE [LARGE SCALE GENOMIC DNA]</scope>
    <source>
        <strain evidence="16">Drom800</strain>
        <tissue evidence="16">Blood</tissue>
    </source>
</reference>
<dbReference type="PANTHER" id="PTHR12998:SF0">
    <property type="entry name" value="TRNA:M(4)X MODIFICATION ENZYME TRM13 HOMOLOG"/>
    <property type="match status" value="1"/>
</dbReference>
<evidence type="ECO:0000313" key="16">
    <source>
        <dbReference type="EMBL" id="KAB1274177.1"/>
    </source>
</evidence>
<dbReference type="PANTHER" id="PTHR12998">
    <property type="entry name" value="TRNA:M(4)X MODIFICATION ENZYME TRM13 HOMOLOG"/>
    <property type="match status" value="1"/>
</dbReference>
<evidence type="ECO:0000313" key="17">
    <source>
        <dbReference type="Proteomes" id="UP000299084"/>
    </source>
</evidence>
<keyword evidence="8 13" id="KW-0862">Zinc</keyword>
<dbReference type="InterPro" id="IPR021721">
    <property type="entry name" value="Znf_CCCH-type_TRM13"/>
</dbReference>
<comment type="function">
    <text evidence="13">tRNA methylase which 2'-O-methylates cytidine(4) in tRNA(Pro) and tRNA(Gly)(GCC), and adenosine(4) in tRNA(His).</text>
</comment>
<evidence type="ECO:0000256" key="1">
    <source>
        <dbReference type="ARBA" id="ARBA00005265"/>
    </source>
</evidence>
<dbReference type="AlphaFoldDB" id="A0A5N4DSY4"/>
<keyword evidence="3 13" id="KW-0808">Transferase</keyword>
<feature type="domain" description="CHHC U11-48K-type" evidence="15">
    <location>
        <begin position="56"/>
        <end position="83"/>
    </location>
</feature>
<organism evidence="16 17">
    <name type="scientific">Camelus dromedarius</name>
    <name type="common">Dromedary</name>
    <name type="synonym">Arabian camel</name>
    <dbReference type="NCBI Taxonomy" id="9838"/>
    <lineage>
        <taxon>Eukaryota</taxon>
        <taxon>Metazoa</taxon>
        <taxon>Chordata</taxon>
        <taxon>Craniata</taxon>
        <taxon>Vertebrata</taxon>
        <taxon>Euteleostomi</taxon>
        <taxon>Mammalia</taxon>
        <taxon>Eutheria</taxon>
        <taxon>Laurasiatheria</taxon>
        <taxon>Artiodactyla</taxon>
        <taxon>Tylopoda</taxon>
        <taxon>Camelidae</taxon>
        <taxon>Camelus</taxon>
    </lineage>
</organism>
<evidence type="ECO:0000256" key="12">
    <source>
        <dbReference type="PROSITE-ProRule" id="PRU01141"/>
    </source>
</evidence>
<dbReference type="Pfam" id="PF05206">
    <property type="entry name" value="TRM13"/>
    <property type="match status" value="2"/>
</dbReference>
<protein>
    <recommendedName>
        <fullName evidence="13">tRNA:m(4)X modification enzyme TRM13</fullName>
        <ecNumber evidence="13">2.1.1.225</ecNumber>
    </recommendedName>
</protein>
<evidence type="ECO:0000256" key="3">
    <source>
        <dbReference type="ARBA" id="ARBA00022679"/>
    </source>
</evidence>
<evidence type="ECO:0000256" key="11">
    <source>
        <dbReference type="ARBA" id="ARBA00049393"/>
    </source>
</evidence>
<gene>
    <name evidence="16" type="ORF">Cadr_000010780</name>
</gene>
<evidence type="ECO:0000256" key="2">
    <source>
        <dbReference type="ARBA" id="ARBA00022603"/>
    </source>
</evidence>
<dbReference type="EC" id="2.1.1.225" evidence="13"/>
<dbReference type="EMBL" id="JWIN03000009">
    <property type="protein sequence ID" value="KAB1274177.1"/>
    <property type="molecule type" value="Genomic_DNA"/>
</dbReference>
<proteinExistence type="inferred from homology"/>
<dbReference type="Pfam" id="PF05253">
    <property type="entry name" value="zf-U11-48K"/>
    <property type="match status" value="1"/>
</dbReference>
<keyword evidence="2 13" id="KW-0489">Methyltransferase</keyword>
<dbReference type="GO" id="GO:0106050">
    <property type="term" value="F:tRNA 2'-O-methyltransferase activity"/>
    <property type="evidence" value="ECO:0007669"/>
    <property type="project" value="UniProtKB-UniRule"/>
</dbReference>
<keyword evidence="7 12" id="KW-0863">Zinc-finger</keyword>
<dbReference type="InterPro" id="IPR039044">
    <property type="entry name" value="Trm13"/>
</dbReference>